<dbReference type="Pfam" id="PF13360">
    <property type="entry name" value="PQQ_2"/>
    <property type="match status" value="1"/>
</dbReference>
<keyword evidence="2" id="KW-0812">Transmembrane</keyword>
<dbReference type="PANTHER" id="PTHR34512">
    <property type="entry name" value="CELL SURFACE PROTEIN"/>
    <property type="match status" value="1"/>
</dbReference>
<gene>
    <name evidence="4" type="ORF">E6W39_13860</name>
</gene>
<organism evidence="4 5">
    <name type="scientific">Kitasatospora acidiphila</name>
    <dbReference type="NCBI Taxonomy" id="2567942"/>
    <lineage>
        <taxon>Bacteria</taxon>
        <taxon>Bacillati</taxon>
        <taxon>Actinomycetota</taxon>
        <taxon>Actinomycetes</taxon>
        <taxon>Kitasatosporales</taxon>
        <taxon>Streptomycetaceae</taxon>
        <taxon>Kitasatospora</taxon>
    </lineage>
</organism>
<keyword evidence="2" id="KW-1133">Transmembrane helix</keyword>
<dbReference type="Gene3D" id="2.130.10.10">
    <property type="entry name" value="YVTN repeat-like/Quinoprotein amine dehydrogenase"/>
    <property type="match status" value="1"/>
</dbReference>
<feature type="transmembrane region" description="Helical" evidence="2">
    <location>
        <begin position="132"/>
        <end position="155"/>
    </location>
</feature>
<dbReference type="InterPro" id="IPR002372">
    <property type="entry name" value="PQQ_rpt_dom"/>
</dbReference>
<evidence type="ECO:0000313" key="5">
    <source>
        <dbReference type="Proteomes" id="UP000319103"/>
    </source>
</evidence>
<accession>A0A540W284</accession>
<feature type="region of interest" description="Disordered" evidence="1">
    <location>
        <begin position="163"/>
        <end position="182"/>
    </location>
</feature>
<dbReference type="Proteomes" id="UP000319103">
    <property type="component" value="Unassembled WGS sequence"/>
</dbReference>
<keyword evidence="5" id="KW-1185">Reference proteome</keyword>
<dbReference type="AlphaFoldDB" id="A0A540W284"/>
<dbReference type="RefSeq" id="WP_141633813.1">
    <property type="nucleotide sequence ID" value="NZ_VIGB01000003.1"/>
</dbReference>
<feature type="region of interest" description="Disordered" evidence="1">
    <location>
        <begin position="1"/>
        <end position="123"/>
    </location>
</feature>
<dbReference type="InterPro" id="IPR015943">
    <property type="entry name" value="WD40/YVTN_repeat-like_dom_sf"/>
</dbReference>
<dbReference type="EMBL" id="VIGB01000003">
    <property type="protein sequence ID" value="TQF03139.1"/>
    <property type="molecule type" value="Genomic_DNA"/>
</dbReference>
<reference evidence="4 5" key="1">
    <citation type="submission" date="2019-06" db="EMBL/GenBank/DDBJ databases">
        <title>Description of Kitasatospora acidophila sp. nov. isolated from pine grove soil, and reclassification of Streptomyces novaecaesareae to Kitasatospora novaeceasareae comb. nov.</title>
        <authorList>
            <person name="Kim M.J."/>
        </authorList>
    </citation>
    <scope>NUCLEOTIDE SEQUENCE [LARGE SCALE GENOMIC DNA]</scope>
    <source>
        <strain evidence="4 5">MMS16-CNU292</strain>
    </source>
</reference>
<feature type="compositionally biased region" description="Low complexity" evidence="1">
    <location>
        <begin position="14"/>
        <end position="29"/>
    </location>
</feature>
<sequence length="564" mass="57277">MAGDQPDQKTQLDGASVPAPGQPAGPSAADVSYQPTELAFPAQPPAGAAPAAPATPPPPAGAPAGPYDPQAGGYGYPQAAQPYPTPAPAPQAGYPGYAQPQPGFQQAATPPPGYAYPGAPGAPTPTKQRNPVMVFGGIAGSVLAVGIVIGLIVLFSGPSPKHNTTGAPLGTTSGPSGASVPSGQLADLWTAPKPDGSDNRMIGFWVTDKTVVRGDASALTAYNLSDGKVAWTLPAPSGTKAFCSMSKDINKAGLGAVSFNLGDDDCAAIGAVDATSGTLKFKAGSPLPDQKSFDTAVTITDNAIGAASSGVLGGFSLTDGHQLWKYSGRGQYCNGTADAAGGLIVLSDYCADGSPKQLLQVLNADTGKVNTTVPLPNENDRLSQIVQTKGMLVVQISADSDGDYLFAIDSNGNQLPKIPLKVTGEDKMRPSAASSAVAHNLVLGNTFYIEVDKNSKTAIRAIDLTTGKTKWTSDGGAQQGLRLVDKGSVDSPAVIAMNGYDQGAQVGSLAAADGSFKSSATFAQKDTLTMTFQDSDVLQADDGRVLVLDGLPIEHSAIMYGSKS</sequence>
<feature type="compositionally biased region" description="Low complexity" evidence="1">
    <location>
        <begin position="90"/>
        <end position="108"/>
    </location>
</feature>
<dbReference type="InterPro" id="IPR011047">
    <property type="entry name" value="Quinoprotein_ADH-like_sf"/>
</dbReference>
<dbReference type="SUPFAM" id="SSF50998">
    <property type="entry name" value="Quinoprotein alcohol dehydrogenase-like"/>
    <property type="match status" value="1"/>
</dbReference>
<feature type="compositionally biased region" description="Low complexity" evidence="1">
    <location>
        <begin position="62"/>
        <end position="82"/>
    </location>
</feature>
<name>A0A540W284_9ACTN</name>
<dbReference type="PANTHER" id="PTHR34512:SF30">
    <property type="entry name" value="OUTER MEMBRANE PROTEIN ASSEMBLY FACTOR BAMB"/>
    <property type="match status" value="1"/>
</dbReference>
<evidence type="ECO:0000256" key="1">
    <source>
        <dbReference type="SAM" id="MobiDB-lite"/>
    </source>
</evidence>
<evidence type="ECO:0000256" key="2">
    <source>
        <dbReference type="SAM" id="Phobius"/>
    </source>
</evidence>
<evidence type="ECO:0000313" key="4">
    <source>
        <dbReference type="EMBL" id="TQF03139.1"/>
    </source>
</evidence>
<evidence type="ECO:0000259" key="3">
    <source>
        <dbReference type="Pfam" id="PF13360"/>
    </source>
</evidence>
<keyword evidence="2" id="KW-0472">Membrane</keyword>
<feature type="domain" description="Pyrrolo-quinoline quinone repeat" evidence="3">
    <location>
        <begin position="271"/>
        <end position="472"/>
    </location>
</feature>
<proteinExistence type="predicted"/>
<protein>
    <submittedName>
        <fullName evidence="4">PQQ-binding-like beta-propeller repeat protein</fullName>
    </submittedName>
</protein>
<comment type="caution">
    <text evidence="4">The sequence shown here is derived from an EMBL/GenBank/DDBJ whole genome shotgun (WGS) entry which is preliminary data.</text>
</comment>
<dbReference type="OrthoDB" id="3944519at2"/>